<feature type="domain" description="Gfo/Idh/MocA-like oxidoreductase N-terminal" evidence="7">
    <location>
        <begin position="40"/>
        <end position="165"/>
    </location>
</feature>
<proteinExistence type="inferred from homology"/>
<evidence type="ECO:0000259" key="8">
    <source>
        <dbReference type="Pfam" id="PF21252"/>
    </source>
</evidence>
<dbReference type="InterPro" id="IPR049303">
    <property type="entry name" value="Glyco_hydro_109_C"/>
</dbReference>
<dbReference type="GO" id="GO:0000166">
    <property type="term" value="F:nucleotide binding"/>
    <property type="evidence" value="ECO:0007669"/>
    <property type="project" value="InterPro"/>
</dbReference>
<name>X1M7Q2_9ZZZZ</name>
<comment type="caution">
    <text evidence="9">The sequence shown here is derived from an EMBL/GenBank/DDBJ whole genome shotgun (WGS) entry which is preliminary data.</text>
</comment>
<feature type="region of interest" description="Disordered" evidence="6">
    <location>
        <begin position="1"/>
        <end position="20"/>
    </location>
</feature>
<evidence type="ECO:0000256" key="2">
    <source>
        <dbReference type="ARBA" id="ARBA00009329"/>
    </source>
</evidence>
<dbReference type="EMBL" id="BARV01010314">
    <property type="protein sequence ID" value="GAI10720.1"/>
    <property type="molecule type" value="Genomic_DNA"/>
</dbReference>
<feature type="domain" description="Glycosyl hydrolase 109 C-terminal" evidence="8">
    <location>
        <begin position="176"/>
        <end position="269"/>
    </location>
</feature>
<dbReference type="InterPro" id="IPR000683">
    <property type="entry name" value="Gfo/Idh/MocA-like_OxRdtase_N"/>
</dbReference>
<dbReference type="InterPro" id="IPR050463">
    <property type="entry name" value="Gfo/Idh/MocA_oxidrdct_glycsds"/>
</dbReference>
<dbReference type="SUPFAM" id="SSF51735">
    <property type="entry name" value="NAD(P)-binding Rossmann-fold domains"/>
    <property type="match status" value="1"/>
</dbReference>
<comment type="similarity">
    <text evidence="2">Belongs to the Gfo/Idh/MocA family. Glycosyl hydrolase 109 subfamily.</text>
</comment>
<evidence type="ECO:0000256" key="6">
    <source>
        <dbReference type="SAM" id="MobiDB-lite"/>
    </source>
</evidence>
<evidence type="ECO:0000256" key="3">
    <source>
        <dbReference type="ARBA" id="ARBA00022801"/>
    </source>
</evidence>
<dbReference type="Pfam" id="PF01408">
    <property type="entry name" value="GFO_IDH_MocA"/>
    <property type="match status" value="1"/>
</dbReference>
<protein>
    <submittedName>
        <fullName evidence="9">Uncharacterized protein</fullName>
    </submittedName>
</protein>
<dbReference type="GO" id="GO:0016798">
    <property type="term" value="F:hydrolase activity, acting on glycosyl bonds"/>
    <property type="evidence" value="ECO:0007669"/>
    <property type="project" value="UniProtKB-KW"/>
</dbReference>
<comment type="cofactor">
    <cofactor evidence="1">
        <name>NAD(+)</name>
        <dbReference type="ChEBI" id="CHEBI:57540"/>
    </cofactor>
</comment>
<evidence type="ECO:0000256" key="4">
    <source>
        <dbReference type="ARBA" id="ARBA00023027"/>
    </source>
</evidence>
<feature type="non-terminal residue" evidence="9">
    <location>
        <position position="1"/>
    </location>
</feature>
<dbReference type="Gene3D" id="3.30.360.10">
    <property type="entry name" value="Dihydrodipicolinate Reductase, domain 2"/>
    <property type="match status" value="1"/>
</dbReference>
<keyword evidence="5" id="KW-0326">Glycosidase</keyword>
<sequence>TSERDTNKKPGLDELSKEMEKSHVQRFNMSGYAAPKLDIVRVGVIGMGNRGPAHMRNLSRIVGVEIKALCDIRPEKANAAKKMLEGSGHNPTIYTGNKDEWKKLCEQEDIDLVFITTPWYMHAEMAVYAMNHGKHVASEVVLSATIEECWQVVETAERTRKHCMMLANYAYSDFQLLILSMARQGFFGDIVHAEGGYIANKLRNNFSKDMYWDMWWLKQYGNRKGNIYPIHGFESICQIMDINRGDKLDYLVSVESKDFQMGEMAKKLASTDDFYKPFADLD</sequence>
<keyword evidence="4" id="KW-0520">NAD</keyword>
<accession>X1M7Q2</accession>
<keyword evidence="3" id="KW-0378">Hydrolase</keyword>
<dbReference type="PANTHER" id="PTHR43818">
    <property type="entry name" value="BCDNA.GH03377"/>
    <property type="match status" value="1"/>
</dbReference>
<dbReference type="PANTHER" id="PTHR43818:SF1">
    <property type="entry name" value="GLYCOSYL HYDROLASE FAMILY 109 PROTEIN"/>
    <property type="match status" value="1"/>
</dbReference>
<dbReference type="InterPro" id="IPR036291">
    <property type="entry name" value="NAD(P)-bd_dom_sf"/>
</dbReference>
<evidence type="ECO:0000256" key="5">
    <source>
        <dbReference type="ARBA" id="ARBA00023295"/>
    </source>
</evidence>
<evidence type="ECO:0000256" key="1">
    <source>
        <dbReference type="ARBA" id="ARBA00001911"/>
    </source>
</evidence>
<organism evidence="9">
    <name type="scientific">marine sediment metagenome</name>
    <dbReference type="NCBI Taxonomy" id="412755"/>
    <lineage>
        <taxon>unclassified sequences</taxon>
        <taxon>metagenomes</taxon>
        <taxon>ecological metagenomes</taxon>
    </lineage>
</organism>
<evidence type="ECO:0000259" key="7">
    <source>
        <dbReference type="Pfam" id="PF01408"/>
    </source>
</evidence>
<feature type="non-terminal residue" evidence="9">
    <location>
        <position position="282"/>
    </location>
</feature>
<dbReference type="Pfam" id="PF21252">
    <property type="entry name" value="Glyco_hydro_109_C"/>
    <property type="match status" value="1"/>
</dbReference>
<gene>
    <name evidence="9" type="ORF">S06H3_20011</name>
</gene>
<evidence type="ECO:0000313" key="9">
    <source>
        <dbReference type="EMBL" id="GAI10720.1"/>
    </source>
</evidence>
<dbReference type="AlphaFoldDB" id="X1M7Q2"/>
<reference evidence="9" key="1">
    <citation type="journal article" date="2014" name="Front. Microbiol.">
        <title>High frequency of phylogenetically diverse reductive dehalogenase-homologous genes in deep subseafloor sedimentary metagenomes.</title>
        <authorList>
            <person name="Kawai M."/>
            <person name="Futagami T."/>
            <person name="Toyoda A."/>
            <person name="Takaki Y."/>
            <person name="Nishi S."/>
            <person name="Hori S."/>
            <person name="Arai W."/>
            <person name="Tsubouchi T."/>
            <person name="Morono Y."/>
            <person name="Uchiyama I."/>
            <person name="Ito T."/>
            <person name="Fujiyama A."/>
            <person name="Inagaki F."/>
            <person name="Takami H."/>
        </authorList>
    </citation>
    <scope>NUCLEOTIDE SEQUENCE</scope>
    <source>
        <strain evidence="9">Expedition CK06-06</strain>
    </source>
</reference>
<dbReference type="Gene3D" id="3.40.50.720">
    <property type="entry name" value="NAD(P)-binding Rossmann-like Domain"/>
    <property type="match status" value="1"/>
</dbReference>